<name>A0ABX1R9R5_9PSEU</name>
<dbReference type="PIRSF" id="PIRSF021524">
    <property type="entry name" value="MSH_acetyltransferase"/>
    <property type="match status" value="1"/>
</dbReference>
<evidence type="ECO:0000313" key="7">
    <source>
        <dbReference type="Proteomes" id="UP001296706"/>
    </source>
</evidence>
<feature type="binding site" evidence="4">
    <location>
        <position position="72"/>
    </location>
    <ligand>
        <name>1D-myo-inositol 2-(L-cysteinylamino)-2-deoxy-alpha-D-glucopyranoside</name>
        <dbReference type="ChEBI" id="CHEBI:58887"/>
    </ligand>
</feature>
<evidence type="ECO:0000256" key="1">
    <source>
        <dbReference type="ARBA" id="ARBA00022679"/>
    </source>
</evidence>
<dbReference type="PANTHER" id="PTHR43617">
    <property type="entry name" value="L-AMINO ACID N-ACETYLTRANSFERASE"/>
    <property type="match status" value="1"/>
</dbReference>
<feature type="binding site" evidence="4">
    <location>
        <begin position="114"/>
        <end position="116"/>
    </location>
    <ligand>
        <name>acetyl-CoA</name>
        <dbReference type="ChEBI" id="CHEBI:57288"/>
        <label>1</label>
    </ligand>
</feature>
<sequence>MARRPTGPTAASTVSPDWCDQQLRVPHEGGGGSVAPVTELSWRAGLDQPTIDEVTALAAAATTADGTAPLGEHVLLHLSDDTAVHLLARDPDGVLVGFAQLDQADPQDGGVAELTVDPGHRRAGLGTRIVEELLKRTEDGHLRVWAHGQHPGAVALAARLGFTPARVLWQMHRNLLTPVAEPELPAGVRLRSFVVGADEAEFLRVNNAAFDWHPEQGGWGLEQIATREAEPWFDPAGFLLAVDESDRLLGYHWTKVHEPGEHGPEPIGEVYVLGVDPAAWGKRLGAALTLAGLQYLRDRGLGAVMLYVEADNTAAVRVYERLGFTLSGTDVSYAR</sequence>
<keyword evidence="3 4" id="KW-0012">Acyltransferase</keyword>
<feature type="binding site" evidence="4">
    <location>
        <begin position="312"/>
        <end position="317"/>
    </location>
    <ligand>
        <name>acetyl-CoA</name>
        <dbReference type="ChEBI" id="CHEBI:57288"/>
        <label>2</label>
    </ligand>
</feature>
<dbReference type="EMBL" id="JAAXKY010000003">
    <property type="protein sequence ID" value="NMH75968.1"/>
    <property type="molecule type" value="Genomic_DNA"/>
</dbReference>
<keyword evidence="7" id="KW-1185">Reference proteome</keyword>
<feature type="binding site" evidence="4">
    <location>
        <begin position="273"/>
        <end position="275"/>
    </location>
    <ligand>
        <name>acetyl-CoA</name>
        <dbReference type="ChEBI" id="CHEBI:57288"/>
        <label>2</label>
    </ligand>
</feature>
<comment type="caution">
    <text evidence="6">The sequence shown here is derived from an EMBL/GenBank/DDBJ whole genome shotgun (WGS) entry which is preliminary data.</text>
</comment>
<dbReference type="CDD" id="cd04301">
    <property type="entry name" value="NAT_SF"/>
    <property type="match status" value="2"/>
</dbReference>
<dbReference type="PANTHER" id="PTHR43617:SF31">
    <property type="entry name" value="MYCOTHIOL ACETYLTRANSFERASE"/>
    <property type="match status" value="1"/>
</dbReference>
<dbReference type="InterPro" id="IPR016181">
    <property type="entry name" value="Acyl_CoA_acyltransferase"/>
</dbReference>
<feature type="binding site" evidence="4">
    <location>
        <position position="269"/>
    </location>
    <ligand>
        <name>1D-myo-inositol 2-(L-cysteinylamino)-2-deoxy-alpha-D-glucopyranoside</name>
        <dbReference type="ChEBI" id="CHEBI:58887"/>
    </ligand>
</feature>
<dbReference type="InterPro" id="IPR017813">
    <property type="entry name" value="Mycothiol_AcTrfase"/>
</dbReference>
<dbReference type="Proteomes" id="UP001296706">
    <property type="component" value="Unassembled WGS sequence"/>
</dbReference>
<accession>A0ABX1R9R5</accession>
<evidence type="ECO:0000256" key="4">
    <source>
        <dbReference type="HAMAP-Rule" id="MF_01698"/>
    </source>
</evidence>
<organism evidence="6 7">
    <name type="scientific">Pseudonocardia xinjiangensis</name>
    <dbReference type="NCBI Taxonomy" id="75289"/>
    <lineage>
        <taxon>Bacteria</taxon>
        <taxon>Bacillati</taxon>
        <taxon>Actinomycetota</taxon>
        <taxon>Actinomycetes</taxon>
        <taxon>Pseudonocardiales</taxon>
        <taxon>Pseudonocardiaceae</taxon>
        <taxon>Pseudonocardia</taxon>
    </lineage>
</organism>
<evidence type="ECO:0000259" key="5">
    <source>
        <dbReference type="PROSITE" id="PS51186"/>
    </source>
</evidence>
<evidence type="ECO:0000313" key="6">
    <source>
        <dbReference type="EMBL" id="NMH75968.1"/>
    </source>
</evidence>
<protein>
    <recommendedName>
        <fullName evidence="4">Mycothiol acetyltransferase</fullName>
        <shortName evidence="4">MSH acetyltransferase</shortName>
        <ecNumber evidence="4">2.3.1.189</ecNumber>
    </recommendedName>
    <alternativeName>
        <fullName evidence="4">Mycothiol synthase</fullName>
    </alternativeName>
</protein>
<feature type="domain" description="N-acetyltransferase" evidence="5">
    <location>
        <begin position="188"/>
        <end position="335"/>
    </location>
</feature>
<evidence type="ECO:0000256" key="3">
    <source>
        <dbReference type="ARBA" id="ARBA00023315"/>
    </source>
</evidence>
<comment type="catalytic activity">
    <reaction evidence="4">
        <text>1D-myo-inositol 2-(L-cysteinylamino)-2-deoxy-alpha-D-glucopyranoside + acetyl-CoA = mycothiol + CoA + H(+)</text>
        <dbReference type="Rhea" id="RHEA:26172"/>
        <dbReference type="ChEBI" id="CHEBI:15378"/>
        <dbReference type="ChEBI" id="CHEBI:16768"/>
        <dbReference type="ChEBI" id="CHEBI:57287"/>
        <dbReference type="ChEBI" id="CHEBI:57288"/>
        <dbReference type="ChEBI" id="CHEBI:58887"/>
        <dbReference type="EC" id="2.3.1.189"/>
    </reaction>
</comment>
<gene>
    <name evidence="4 6" type="primary">mshD</name>
    <name evidence="6" type="ORF">HF577_02440</name>
</gene>
<comment type="function">
    <text evidence="4">Catalyzes the transfer of acetyl from acetyl-CoA to desacetylmycothiol (Cys-GlcN-Ins) to form mycothiol.</text>
</comment>
<dbReference type="PROSITE" id="PS51186">
    <property type="entry name" value="GNAT"/>
    <property type="match status" value="2"/>
</dbReference>
<dbReference type="NCBIfam" id="TIGR03448">
    <property type="entry name" value="mycothiol_MshD"/>
    <property type="match status" value="1"/>
</dbReference>
<comment type="subunit">
    <text evidence="4">Monomer.</text>
</comment>
<evidence type="ECO:0000256" key="2">
    <source>
        <dbReference type="ARBA" id="ARBA00022737"/>
    </source>
</evidence>
<dbReference type="Gene3D" id="3.40.630.30">
    <property type="match status" value="1"/>
</dbReference>
<dbReference type="EC" id="2.3.1.189" evidence="4"/>
<feature type="domain" description="N-acetyltransferase" evidence="5">
    <location>
        <begin position="49"/>
        <end position="191"/>
    </location>
</feature>
<dbReference type="GO" id="GO:0035447">
    <property type="term" value="F:mycothiol synthase activity"/>
    <property type="evidence" value="ECO:0007669"/>
    <property type="project" value="UniProtKB-EC"/>
</dbReference>
<keyword evidence="2 4" id="KW-0677">Repeat</keyword>
<comment type="caution">
    <text evidence="4">Lacks conserved residue(s) required for the propagation of feature annotation.</text>
</comment>
<comment type="similarity">
    <text evidence="4">Belongs to the acetyltransferase family. MshD subfamily.</text>
</comment>
<dbReference type="HAMAP" id="MF_01698">
    <property type="entry name" value="MshD"/>
    <property type="match status" value="1"/>
</dbReference>
<feature type="binding site" evidence="4">
    <location>
        <position position="255"/>
    </location>
    <ligand>
        <name>1D-myo-inositol 2-(L-cysteinylamino)-2-deoxy-alpha-D-glucopyranoside</name>
        <dbReference type="ChEBI" id="CHEBI:58887"/>
    </ligand>
</feature>
<dbReference type="InterPro" id="IPR050276">
    <property type="entry name" value="MshD_Acetyltransferase"/>
</dbReference>
<proteinExistence type="inferred from homology"/>
<keyword evidence="1 4" id="KW-0808">Transferase</keyword>
<dbReference type="SUPFAM" id="SSF55729">
    <property type="entry name" value="Acyl-CoA N-acyltransferases (Nat)"/>
    <property type="match status" value="1"/>
</dbReference>
<dbReference type="Pfam" id="PF00583">
    <property type="entry name" value="Acetyltransf_1"/>
    <property type="match status" value="2"/>
</dbReference>
<dbReference type="InterPro" id="IPR000182">
    <property type="entry name" value="GNAT_dom"/>
</dbReference>
<feature type="binding site" evidence="4">
    <location>
        <position position="307"/>
    </location>
    <ligand>
        <name>1D-myo-inositol 2-(L-cysteinylamino)-2-deoxy-alpha-D-glucopyranoside</name>
        <dbReference type="ChEBI" id="CHEBI:58887"/>
    </ligand>
</feature>
<reference evidence="6 7" key="1">
    <citation type="submission" date="2020-04" db="EMBL/GenBank/DDBJ databases">
        <authorList>
            <person name="Klaysubun C."/>
            <person name="Duangmal K."/>
            <person name="Lipun K."/>
        </authorList>
    </citation>
    <scope>NUCLEOTIDE SEQUENCE [LARGE SCALE GENOMIC DNA]</scope>
    <source>
        <strain evidence="6 7">JCM 11839</strain>
    </source>
</reference>
<feature type="binding site" evidence="4">
    <location>
        <position position="215"/>
    </location>
    <ligand>
        <name>1D-myo-inositol 2-(L-cysteinylamino)-2-deoxy-alpha-D-glucopyranoside</name>
        <dbReference type="ChEBI" id="CHEBI:58887"/>
    </ligand>
</feature>